<evidence type="ECO:0000259" key="12">
    <source>
        <dbReference type="PROSITE" id="PS50109"/>
    </source>
</evidence>
<keyword evidence="9" id="KW-0902">Two-component regulatory system</keyword>
<gene>
    <name evidence="13" type="ORF">SAMN04488530_10442</name>
</gene>
<feature type="transmembrane region" description="Helical" evidence="11">
    <location>
        <begin position="16"/>
        <end position="34"/>
    </location>
</feature>
<dbReference type="InterPro" id="IPR050351">
    <property type="entry name" value="BphY/WalK/GraS-like"/>
</dbReference>
<keyword evidence="14" id="KW-1185">Reference proteome</keyword>
<accession>A0A1M5L8I4</accession>
<dbReference type="SUPFAM" id="SSF55874">
    <property type="entry name" value="ATPase domain of HSP90 chaperone/DNA topoisomerase II/histidine kinase"/>
    <property type="match status" value="1"/>
</dbReference>
<keyword evidence="7 13" id="KW-0418">Kinase</keyword>
<keyword evidence="4" id="KW-1003">Cell membrane</keyword>
<dbReference type="AlphaFoldDB" id="A0A1M5L8I4"/>
<evidence type="ECO:0000256" key="7">
    <source>
        <dbReference type="ARBA" id="ARBA00022777"/>
    </source>
</evidence>
<dbReference type="OrthoDB" id="9780487at2"/>
<dbReference type="GO" id="GO:0000155">
    <property type="term" value="F:phosphorelay sensor kinase activity"/>
    <property type="evidence" value="ECO:0007669"/>
    <property type="project" value="TreeGrafter"/>
</dbReference>
<evidence type="ECO:0000256" key="3">
    <source>
        <dbReference type="ARBA" id="ARBA00012438"/>
    </source>
</evidence>
<comment type="subcellular location">
    <subcellularLocation>
        <location evidence="2">Cell membrane</location>
        <topology evidence="2">Multi-pass membrane protein</topology>
    </subcellularLocation>
</comment>
<dbReference type="RefSeq" id="WP_073124145.1">
    <property type="nucleotide sequence ID" value="NZ_BAABCH010000006.1"/>
</dbReference>
<protein>
    <recommendedName>
        <fullName evidence="3">histidine kinase</fullName>
        <ecNumber evidence="3">2.7.13.3</ecNumber>
    </recommendedName>
</protein>
<dbReference type="GO" id="GO:0005886">
    <property type="term" value="C:plasma membrane"/>
    <property type="evidence" value="ECO:0007669"/>
    <property type="project" value="UniProtKB-SubCell"/>
</dbReference>
<evidence type="ECO:0000256" key="10">
    <source>
        <dbReference type="ARBA" id="ARBA00023136"/>
    </source>
</evidence>
<evidence type="ECO:0000256" key="5">
    <source>
        <dbReference type="ARBA" id="ARBA00022679"/>
    </source>
</evidence>
<dbReference type="EMBL" id="FQWX01000004">
    <property type="protein sequence ID" value="SHG61402.1"/>
    <property type="molecule type" value="Genomic_DNA"/>
</dbReference>
<reference evidence="14" key="1">
    <citation type="submission" date="2016-11" db="EMBL/GenBank/DDBJ databases">
        <authorList>
            <person name="Varghese N."/>
            <person name="Submissions S."/>
        </authorList>
    </citation>
    <scope>NUCLEOTIDE SEQUENCE [LARGE SCALE GENOMIC DNA]</scope>
    <source>
        <strain evidence="14">DSM 2635</strain>
    </source>
</reference>
<sequence length="338" mass="39456">MSFLEYLSNYIKENRIFLYLIVTIMAIVNIVILLDPYLSKSLESLIYIDLLVCISILIFLVLGFFNYKNKFDMFISYINKKKDEDFNFKGNVIYTEVDKLVKEYDEEIYSLKEELEEINDYMTNWIHEVKIPISVLEIISKRIRDIDTGLSKDIRTSVSRINRLVEQAMYSSRAGNYSSDFLIGETDLENVVKEVIKKNKYQFIYNKIEIETQDLNYTILTDKKWITHIIELIVDNSIKYSKAGGKIEIFTKEAKNGIELHIKDYGLGIVPQDIDRIFDKGFTGQNGRKITKSTGMGLYISKKILNKLSHKIEVISTPGEFCDVYITFYKLSDYFNVT</sequence>
<evidence type="ECO:0000313" key="13">
    <source>
        <dbReference type="EMBL" id="SHG61402.1"/>
    </source>
</evidence>
<evidence type="ECO:0000256" key="2">
    <source>
        <dbReference type="ARBA" id="ARBA00004651"/>
    </source>
</evidence>
<evidence type="ECO:0000256" key="9">
    <source>
        <dbReference type="ARBA" id="ARBA00023012"/>
    </source>
</evidence>
<evidence type="ECO:0000256" key="1">
    <source>
        <dbReference type="ARBA" id="ARBA00000085"/>
    </source>
</evidence>
<dbReference type="PANTHER" id="PTHR45453:SF2">
    <property type="entry name" value="HISTIDINE KINASE"/>
    <property type="match status" value="1"/>
</dbReference>
<evidence type="ECO:0000256" key="6">
    <source>
        <dbReference type="ARBA" id="ARBA00022692"/>
    </source>
</evidence>
<evidence type="ECO:0000256" key="4">
    <source>
        <dbReference type="ARBA" id="ARBA00022475"/>
    </source>
</evidence>
<comment type="catalytic activity">
    <reaction evidence="1">
        <text>ATP + protein L-histidine = ADP + protein N-phospho-L-histidine.</text>
        <dbReference type="EC" id="2.7.13.3"/>
    </reaction>
</comment>
<dbReference type="SMART" id="SM00387">
    <property type="entry name" value="HATPase_c"/>
    <property type="match status" value="1"/>
</dbReference>
<feature type="transmembrane region" description="Helical" evidence="11">
    <location>
        <begin position="46"/>
        <end position="67"/>
    </location>
</feature>
<dbReference type="InterPro" id="IPR036890">
    <property type="entry name" value="HATPase_C_sf"/>
</dbReference>
<proteinExistence type="predicted"/>
<dbReference type="GO" id="GO:0004721">
    <property type="term" value="F:phosphoprotein phosphatase activity"/>
    <property type="evidence" value="ECO:0007669"/>
    <property type="project" value="TreeGrafter"/>
</dbReference>
<dbReference type="GO" id="GO:0016036">
    <property type="term" value="P:cellular response to phosphate starvation"/>
    <property type="evidence" value="ECO:0007669"/>
    <property type="project" value="TreeGrafter"/>
</dbReference>
<name>A0A1M5L8I4_9FIRM</name>
<organism evidence="13 14">
    <name type="scientific">Asaccharospora irregularis DSM 2635</name>
    <dbReference type="NCBI Taxonomy" id="1121321"/>
    <lineage>
        <taxon>Bacteria</taxon>
        <taxon>Bacillati</taxon>
        <taxon>Bacillota</taxon>
        <taxon>Clostridia</taxon>
        <taxon>Peptostreptococcales</taxon>
        <taxon>Peptostreptococcaceae</taxon>
        <taxon>Asaccharospora</taxon>
    </lineage>
</organism>
<dbReference type="Proteomes" id="UP000243255">
    <property type="component" value="Unassembled WGS sequence"/>
</dbReference>
<dbReference type="EC" id="2.7.13.3" evidence="3"/>
<evidence type="ECO:0000313" key="14">
    <source>
        <dbReference type="Proteomes" id="UP000243255"/>
    </source>
</evidence>
<dbReference type="STRING" id="1121321.SAMN04488530_10442"/>
<dbReference type="Pfam" id="PF02518">
    <property type="entry name" value="HATPase_c"/>
    <property type="match status" value="1"/>
</dbReference>
<evidence type="ECO:0000256" key="8">
    <source>
        <dbReference type="ARBA" id="ARBA00022989"/>
    </source>
</evidence>
<dbReference type="InterPro" id="IPR003594">
    <property type="entry name" value="HATPase_dom"/>
</dbReference>
<dbReference type="InterPro" id="IPR005467">
    <property type="entry name" value="His_kinase_dom"/>
</dbReference>
<dbReference type="PANTHER" id="PTHR45453">
    <property type="entry name" value="PHOSPHATE REGULON SENSOR PROTEIN PHOR"/>
    <property type="match status" value="1"/>
</dbReference>
<feature type="domain" description="Histidine kinase" evidence="12">
    <location>
        <begin position="124"/>
        <end position="332"/>
    </location>
</feature>
<keyword evidence="10 11" id="KW-0472">Membrane</keyword>
<keyword evidence="5" id="KW-0808">Transferase</keyword>
<keyword evidence="8 11" id="KW-1133">Transmembrane helix</keyword>
<dbReference type="PROSITE" id="PS50109">
    <property type="entry name" value="HIS_KIN"/>
    <property type="match status" value="1"/>
</dbReference>
<dbReference type="Gene3D" id="3.30.565.10">
    <property type="entry name" value="Histidine kinase-like ATPase, C-terminal domain"/>
    <property type="match status" value="1"/>
</dbReference>
<keyword evidence="6 11" id="KW-0812">Transmembrane</keyword>
<evidence type="ECO:0000256" key="11">
    <source>
        <dbReference type="SAM" id="Phobius"/>
    </source>
</evidence>